<evidence type="ECO:0000256" key="4">
    <source>
        <dbReference type="ARBA" id="ARBA00022475"/>
    </source>
</evidence>
<reference evidence="11" key="2">
    <citation type="submission" date="2020-09" db="EMBL/GenBank/DDBJ databases">
        <authorList>
            <person name="Sun Q."/>
            <person name="Zhou Y."/>
        </authorList>
    </citation>
    <scope>NUCLEOTIDE SEQUENCE</scope>
    <source>
        <strain evidence="11">CGMCC 1.12827</strain>
    </source>
</reference>
<evidence type="ECO:0000259" key="10">
    <source>
        <dbReference type="Pfam" id="PF01061"/>
    </source>
</evidence>
<dbReference type="EMBL" id="BMGC01000062">
    <property type="protein sequence ID" value="GGB47755.1"/>
    <property type="molecule type" value="Genomic_DNA"/>
</dbReference>
<evidence type="ECO:0000313" key="12">
    <source>
        <dbReference type="Proteomes" id="UP000621454"/>
    </source>
</evidence>
<evidence type="ECO:0000256" key="5">
    <source>
        <dbReference type="ARBA" id="ARBA00022692"/>
    </source>
</evidence>
<dbReference type="Proteomes" id="UP000621454">
    <property type="component" value="Unassembled WGS sequence"/>
</dbReference>
<reference evidence="11" key="1">
    <citation type="journal article" date="2014" name="Int. J. Syst. Evol. Microbiol.">
        <title>Complete genome sequence of Corynebacterium casei LMG S-19264T (=DSM 44701T), isolated from a smear-ripened cheese.</title>
        <authorList>
            <consortium name="US DOE Joint Genome Institute (JGI-PGF)"/>
            <person name="Walter F."/>
            <person name="Albersmeier A."/>
            <person name="Kalinowski J."/>
            <person name="Ruckert C."/>
        </authorList>
    </citation>
    <scope>NUCLEOTIDE SEQUENCE</scope>
    <source>
        <strain evidence="11">CGMCC 1.12827</strain>
    </source>
</reference>
<feature type="transmembrane region" description="Helical" evidence="9">
    <location>
        <begin position="61"/>
        <end position="81"/>
    </location>
</feature>
<evidence type="ECO:0000313" key="11">
    <source>
        <dbReference type="EMBL" id="GGB47755.1"/>
    </source>
</evidence>
<keyword evidence="4" id="KW-1003">Cell membrane</keyword>
<dbReference type="AlphaFoldDB" id="A0A916TJN7"/>
<feature type="transmembrane region" description="Helical" evidence="9">
    <location>
        <begin position="93"/>
        <end position="118"/>
    </location>
</feature>
<feature type="transmembrane region" description="Helical" evidence="9">
    <location>
        <begin position="139"/>
        <end position="161"/>
    </location>
</feature>
<evidence type="ECO:0000256" key="3">
    <source>
        <dbReference type="ARBA" id="ARBA00022448"/>
    </source>
</evidence>
<gene>
    <name evidence="11" type="ORF">GCM10011489_38700</name>
</gene>
<dbReference type="InterPro" id="IPR013525">
    <property type="entry name" value="ABC2_TM"/>
</dbReference>
<comment type="similarity">
    <text evidence="2">Belongs to the ABC-2 integral membrane protein family.</text>
</comment>
<keyword evidence="3" id="KW-0813">Transport</keyword>
<dbReference type="GO" id="GO:0015920">
    <property type="term" value="P:lipopolysaccharide transport"/>
    <property type="evidence" value="ECO:0007669"/>
    <property type="project" value="TreeGrafter"/>
</dbReference>
<dbReference type="GO" id="GO:0140359">
    <property type="term" value="F:ABC-type transporter activity"/>
    <property type="evidence" value="ECO:0007669"/>
    <property type="project" value="InterPro"/>
</dbReference>
<feature type="transmembrane region" description="Helical" evidence="9">
    <location>
        <begin position="200"/>
        <end position="219"/>
    </location>
</feature>
<feature type="transmembrane region" description="Helical" evidence="9">
    <location>
        <begin position="167"/>
        <end position="193"/>
    </location>
</feature>
<proteinExistence type="inferred from homology"/>
<comment type="caution">
    <text evidence="11">The sequence shown here is derived from an EMBL/GenBank/DDBJ whole genome shotgun (WGS) entry which is preliminary data.</text>
</comment>
<dbReference type="Pfam" id="PF01061">
    <property type="entry name" value="ABC2_membrane"/>
    <property type="match status" value="1"/>
</dbReference>
<dbReference type="GO" id="GO:0005886">
    <property type="term" value="C:plasma membrane"/>
    <property type="evidence" value="ECO:0007669"/>
    <property type="project" value="UniProtKB-SubCell"/>
</dbReference>
<feature type="region of interest" description="Disordered" evidence="8">
    <location>
        <begin position="1"/>
        <end position="24"/>
    </location>
</feature>
<evidence type="ECO:0000256" key="1">
    <source>
        <dbReference type="ARBA" id="ARBA00004651"/>
    </source>
</evidence>
<organism evidence="11 12">
    <name type="scientific">Gordonia jinhuaensis</name>
    <dbReference type="NCBI Taxonomy" id="1517702"/>
    <lineage>
        <taxon>Bacteria</taxon>
        <taxon>Bacillati</taxon>
        <taxon>Actinomycetota</taxon>
        <taxon>Actinomycetes</taxon>
        <taxon>Mycobacteriales</taxon>
        <taxon>Gordoniaceae</taxon>
        <taxon>Gordonia</taxon>
    </lineage>
</organism>
<accession>A0A916TJN7</accession>
<comment type="subcellular location">
    <subcellularLocation>
        <location evidence="1">Cell membrane</location>
        <topology evidence="1">Multi-pass membrane protein</topology>
    </subcellularLocation>
</comment>
<dbReference type="RefSeq" id="WP_188588891.1">
    <property type="nucleotide sequence ID" value="NZ_BMGC01000062.1"/>
</dbReference>
<feature type="transmembrane region" description="Helical" evidence="9">
    <location>
        <begin position="261"/>
        <end position="281"/>
    </location>
</feature>
<sequence>MSAALDDTGHGGSDATTPPPVVSDSRTLGRALKDLHDGFFHSELWLHLGWQDIKQRYRRSLLGPLWITVATAVTAIAMGLLYSQLFHMDLKTFLPYVTLGFIFWNFIQTSILEGAVVFSANEGLIKQIPAPLSVHVYRLVWRQLIIWLHNIVIYLVILIIFPQPIGWSVLLIFPAMVLLVLNSVWVSFVFGILSTRFRDIGQLLTTMVQLVFFMTPIIWSAESLKHSEGSNSERVKLVEINPMFHYLEITRGPLLGEHVAFYHWGIVIGCTVVGWLMMLAVMTKFRARVPYWV</sequence>
<evidence type="ECO:0000256" key="6">
    <source>
        <dbReference type="ARBA" id="ARBA00022989"/>
    </source>
</evidence>
<feature type="domain" description="ABC-2 type transporter transmembrane" evidence="10">
    <location>
        <begin position="45"/>
        <end position="252"/>
    </location>
</feature>
<evidence type="ECO:0000256" key="7">
    <source>
        <dbReference type="ARBA" id="ARBA00023136"/>
    </source>
</evidence>
<dbReference type="PANTHER" id="PTHR30413">
    <property type="entry name" value="INNER MEMBRANE TRANSPORT PERMEASE"/>
    <property type="match status" value="1"/>
</dbReference>
<keyword evidence="12" id="KW-1185">Reference proteome</keyword>
<name>A0A916TJN7_9ACTN</name>
<evidence type="ECO:0000256" key="8">
    <source>
        <dbReference type="SAM" id="MobiDB-lite"/>
    </source>
</evidence>
<evidence type="ECO:0000256" key="2">
    <source>
        <dbReference type="ARBA" id="ARBA00007783"/>
    </source>
</evidence>
<keyword evidence="6 9" id="KW-1133">Transmembrane helix</keyword>
<keyword evidence="5 9" id="KW-0812">Transmembrane</keyword>
<keyword evidence="7 9" id="KW-0472">Membrane</keyword>
<dbReference type="PANTHER" id="PTHR30413:SF10">
    <property type="entry name" value="CAPSULE POLYSACCHARIDE EXPORT INNER-MEMBRANE PROTEIN CTRC"/>
    <property type="match status" value="1"/>
</dbReference>
<protein>
    <submittedName>
        <fullName evidence="11">Sugar ABC transporter permease</fullName>
    </submittedName>
</protein>
<evidence type="ECO:0000256" key="9">
    <source>
        <dbReference type="SAM" id="Phobius"/>
    </source>
</evidence>